<dbReference type="InterPro" id="IPR053781">
    <property type="entry name" value="F-box_AtFBL13-like"/>
</dbReference>
<evidence type="ECO:0000313" key="3">
    <source>
        <dbReference type="Proteomes" id="UP001652623"/>
    </source>
</evidence>
<dbReference type="RefSeq" id="XP_015873364.1">
    <property type="nucleotide sequence ID" value="XM_016017878.4"/>
</dbReference>
<dbReference type="InterPro" id="IPR001810">
    <property type="entry name" value="F-box_dom"/>
</dbReference>
<dbReference type="Gene3D" id="3.80.10.10">
    <property type="entry name" value="Ribonuclease Inhibitor"/>
    <property type="match status" value="1"/>
</dbReference>
<dbReference type="InterPro" id="IPR053772">
    <property type="entry name" value="At1g61320/At1g61330-like"/>
</dbReference>
<dbReference type="SUPFAM" id="SSF52058">
    <property type="entry name" value="L domain-like"/>
    <property type="match status" value="1"/>
</dbReference>
<dbReference type="Pfam" id="PF00646">
    <property type="entry name" value="F-box"/>
    <property type="match status" value="1"/>
</dbReference>
<dbReference type="AlphaFoldDB" id="A0A6P3Z7V1"/>
<dbReference type="GeneID" id="107410446"/>
<name>A0A6P3Z7V1_ZIZJJ</name>
<dbReference type="Proteomes" id="UP001652623">
    <property type="component" value="Chromosome 10"/>
</dbReference>
<reference evidence="4" key="1">
    <citation type="submission" date="2025-08" db="UniProtKB">
        <authorList>
            <consortium name="RefSeq"/>
        </authorList>
    </citation>
    <scope>IDENTIFICATION</scope>
    <source>
        <tissue evidence="4">Seedling</tissue>
    </source>
</reference>
<sequence length="475" mass="55313">MMENPLQRCRSQNKKKKRDGYNPGCDEYNRDRISELPEEILGRIVCGLPLKEAAATSILSKRWRWIWTLNKNLDFDAHQTLNRILDSKNYAKLLKHERRKYIDKVNSVITQRSKTNNMVVGIDRFRIDFDLSRKHSSSIDSWIDFAMKNRVHILELELFELGGIRVIYDCYILRKEQFDPIALNSLKVLNLACVDISGKVVEWLLSNCPLLERLKIVASTKLIKLRILGGPLKHLEISRCIDLKTLKIHDAQNLVSLYSLSNSSYKFRLRNVPKLVHLFINANFGLEGQQLGSTFTLLSSCLSQLQILHLNLSIQTHLRNLEYPMLINLKQLKLTVNPKENLNLLRSRITYFLKVSPCLQRLELMMLFLDYFLDEMCEFIIEPANWPLEEVEILGYSGTPNEDQLIIYFAENLVALQKIIVHPSAFRNYNPPFKRIKNSKTIRKEEKIRDHAVQHIKGKIPTAVELEFVLPLIYS</sequence>
<proteinExistence type="predicted"/>
<dbReference type="InterPro" id="IPR032675">
    <property type="entry name" value="LRR_dom_sf"/>
</dbReference>
<dbReference type="InterPro" id="IPR036047">
    <property type="entry name" value="F-box-like_dom_sf"/>
</dbReference>
<feature type="domain" description="F-box" evidence="2">
    <location>
        <begin position="30"/>
        <end position="84"/>
    </location>
</feature>
<dbReference type="PANTHER" id="PTHR34145">
    <property type="entry name" value="OS02G0105600 PROTEIN"/>
    <property type="match status" value="1"/>
</dbReference>
<keyword evidence="3" id="KW-1185">Reference proteome</keyword>
<feature type="region of interest" description="Disordered" evidence="1">
    <location>
        <begin position="1"/>
        <end position="24"/>
    </location>
</feature>
<dbReference type="CDD" id="cd22160">
    <property type="entry name" value="F-box_AtFBL13-like"/>
    <property type="match status" value="1"/>
</dbReference>
<dbReference type="InParanoid" id="A0A6P3Z7V1"/>
<evidence type="ECO:0000313" key="4">
    <source>
        <dbReference type="RefSeq" id="XP_015873364.1"/>
    </source>
</evidence>
<accession>A0A6P3Z7V1</accession>
<dbReference type="FunCoup" id="A0A6P3Z7V1">
    <property type="interactions" value="3201"/>
</dbReference>
<dbReference type="SUPFAM" id="SSF81383">
    <property type="entry name" value="F-box domain"/>
    <property type="match status" value="1"/>
</dbReference>
<evidence type="ECO:0000256" key="1">
    <source>
        <dbReference type="SAM" id="MobiDB-lite"/>
    </source>
</evidence>
<evidence type="ECO:0000259" key="2">
    <source>
        <dbReference type="PROSITE" id="PS50181"/>
    </source>
</evidence>
<gene>
    <name evidence="4" type="primary">LOC107410446</name>
</gene>
<dbReference type="PANTHER" id="PTHR34145:SF68">
    <property type="entry name" value="FBD DOMAIN-CONTAINING PROTEIN"/>
    <property type="match status" value="1"/>
</dbReference>
<dbReference type="InterPro" id="IPR055357">
    <property type="entry name" value="LRR_At1g61320_AtMIF1"/>
</dbReference>
<protein>
    <submittedName>
        <fullName evidence="4">F-box/LRR-repeat protein At3g26922 isoform X1</fullName>
    </submittedName>
</protein>
<dbReference type="Pfam" id="PF23622">
    <property type="entry name" value="LRR_At1g61320_AtMIF1"/>
    <property type="match status" value="1"/>
</dbReference>
<organism evidence="3 4">
    <name type="scientific">Ziziphus jujuba</name>
    <name type="common">Chinese jujube</name>
    <name type="synonym">Ziziphus sativa</name>
    <dbReference type="NCBI Taxonomy" id="326968"/>
    <lineage>
        <taxon>Eukaryota</taxon>
        <taxon>Viridiplantae</taxon>
        <taxon>Streptophyta</taxon>
        <taxon>Embryophyta</taxon>
        <taxon>Tracheophyta</taxon>
        <taxon>Spermatophyta</taxon>
        <taxon>Magnoliopsida</taxon>
        <taxon>eudicotyledons</taxon>
        <taxon>Gunneridae</taxon>
        <taxon>Pentapetalae</taxon>
        <taxon>rosids</taxon>
        <taxon>fabids</taxon>
        <taxon>Rosales</taxon>
        <taxon>Rhamnaceae</taxon>
        <taxon>Paliureae</taxon>
        <taxon>Ziziphus</taxon>
    </lineage>
</organism>
<dbReference type="KEGG" id="zju:107410446"/>
<dbReference type="PROSITE" id="PS50181">
    <property type="entry name" value="FBOX"/>
    <property type="match status" value="1"/>
</dbReference>